<dbReference type="EMBL" id="JMEE01000006">
    <property type="protein sequence ID" value="RWR02926.1"/>
    <property type="molecule type" value="Genomic_DNA"/>
</dbReference>
<dbReference type="InterPro" id="IPR032710">
    <property type="entry name" value="NTF2-like_dom_sf"/>
</dbReference>
<dbReference type="Pfam" id="PF12680">
    <property type="entry name" value="SnoaL_2"/>
    <property type="match status" value="1"/>
</dbReference>
<comment type="caution">
    <text evidence="2">The sequence shown here is derived from an EMBL/GenBank/DDBJ whole genome shotgun (WGS) entry which is preliminary data.</text>
</comment>
<feature type="domain" description="SnoaL-like" evidence="1">
    <location>
        <begin position="11"/>
        <end position="118"/>
    </location>
</feature>
<sequence>MRDFPDNKAIVRGMWEAYTNNDKEAFYAAMADDIKFTVMGTTRLSLVVHGKQEMADKIITPLTAAIEDGHKVVLDQFIGEGDWVVMLSRGFAVGKNGQPYNQHYAQIFRLEGGLVTEWTEYLDTGMLERILED</sequence>
<gene>
    <name evidence="2" type="ORF">ED28_05120</name>
</gene>
<keyword evidence="3" id="KW-1185">Reference proteome</keyword>
<dbReference type="PANTHER" id="PTHR41252:SF1">
    <property type="entry name" value="BLR2505 PROTEIN"/>
    <property type="match status" value="1"/>
</dbReference>
<proteinExistence type="predicted"/>
<dbReference type="Gene3D" id="3.10.450.50">
    <property type="match status" value="1"/>
</dbReference>
<dbReference type="PANTHER" id="PTHR41252">
    <property type="entry name" value="BLR2505 PROTEIN"/>
    <property type="match status" value="1"/>
</dbReference>
<evidence type="ECO:0000313" key="2">
    <source>
        <dbReference type="EMBL" id="RWR02926.1"/>
    </source>
</evidence>
<dbReference type="Proteomes" id="UP000288794">
    <property type="component" value="Unassembled WGS sequence"/>
</dbReference>
<dbReference type="InterPro" id="IPR037401">
    <property type="entry name" value="SnoaL-like"/>
</dbReference>
<name>A0A443IFU7_9GAMM</name>
<evidence type="ECO:0000259" key="1">
    <source>
        <dbReference type="Pfam" id="PF12680"/>
    </source>
</evidence>
<accession>A0A443IFU7</accession>
<dbReference type="RefSeq" id="WP_128175864.1">
    <property type="nucleotide sequence ID" value="NZ_CP071409.1"/>
</dbReference>
<protein>
    <recommendedName>
        <fullName evidence="1">SnoaL-like domain-containing protein</fullName>
    </recommendedName>
</protein>
<dbReference type="SUPFAM" id="SSF54427">
    <property type="entry name" value="NTF2-like"/>
    <property type="match status" value="1"/>
</dbReference>
<organism evidence="2 3">
    <name type="scientific">[Pantoea] beijingensis</name>
    <dbReference type="NCBI Taxonomy" id="1324864"/>
    <lineage>
        <taxon>Bacteria</taxon>
        <taxon>Pseudomonadati</taxon>
        <taxon>Pseudomonadota</taxon>
        <taxon>Gammaproteobacteria</taxon>
        <taxon>Enterobacterales</taxon>
        <taxon>Erwiniaceae</taxon>
        <taxon>Erwinia</taxon>
    </lineage>
</organism>
<reference evidence="2 3" key="1">
    <citation type="submission" date="2014-04" db="EMBL/GenBank/DDBJ databases">
        <title>Draft genome sequence of Pantoea beijingensis strain LMG 27579, an emerging pathogen to Pleurotus eryngii with potential industrial application.</title>
        <authorList>
            <person name="Xu F."/>
            <person name="Liu Y."/>
            <person name="Wang S."/>
            <person name="Yin Y."/>
            <person name="Ma Y."/>
            <person name="Zhao S."/>
            <person name="Rong C."/>
        </authorList>
    </citation>
    <scope>NUCLEOTIDE SEQUENCE [LARGE SCALE GENOMIC DNA]</scope>
    <source>
        <strain evidence="2 3">LMG 27579</strain>
    </source>
</reference>
<dbReference type="AlphaFoldDB" id="A0A443IFU7"/>
<evidence type="ECO:0000313" key="3">
    <source>
        <dbReference type="Proteomes" id="UP000288794"/>
    </source>
</evidence>